<dbReference type="Gene3D" id="3.30.559.10">
    <property type="entry name" value="Chloramphenicol acetyltransferase-like domain"/>
    <property type="match status" value="1"/>
</dbReference>
<dbReference type="InterPro" id="IPR000873">
    <property type="entry name" value="AMP-dep_synth/lig_dom"/>
</dbReference>
<evidence type="ECO:0000313" key="5">
    <source>
        <dbReference type="WBParaSite" id="PSU_v2.g8787.t1"/>
    </source>
</evidence>
<dbReference type="PROSITE" id="PS50075">
    <property type="entry name" value="CARRIER"/>
    <property type="match status" value="1"/>
</dbReference>
<dbReference type="Gene3D" id="1.10.1200.10">
    <property type="entry name" value="ACP-like"/>
    <property type="match status" value="1"/>
</dbReference>
<evidence type="ECO:0000259" key="3">
    <source>
        <dbReference type="PROSITE" id="PS50075"/>
    </source>
</evidence>
<dbReference type="SUPFAM" id="SSF47336">
    <property type="entry name" value="ACP-like"/>
    <property type="match status" value="1"/>
</dbReference>
<dbReference type="InterPro" id="IPR001242">
    <property type="entry name" value="Condensation_dom"/>
</dbReference>
<name>A0A914ZES6_9BILA</name>
<proteinExistence type="predicted"/>
<dbReference type="GO" id="GO:0031177">
    <property type="term" value="F:phosphopantetheine binding"/>
    <property type="evidence" value="ECO:0007669"/>
    <property type="project" value="TreeGrafter"/>
</dbReference>
<protein>
    <submittedName>
        <fullName evidence="5">Carrier domain-containing protein</fullName>
    </submittedName>
</protein>
<dbReference type="InterPro" id="IPR042099">
    <property type="entry name" value="ANL_N_sf"/>
</dbReference>
<dbReference type="InterPro" id="IPR020845">
    <property type="entry name" value="AMP-binding_CS"/>
</dbReference>
<keyword evidence="4" id="KW-1185">Reference proteome</keyword>
<dbReference type="GO" id="GO:0003824">
    <property type="term" value="F:catalytic activity"/>
    <property type="evidence" value="ECO:0007669"/>
    <property type="project" value="InterPro"/>
</dbReference>
<dbReference type="PROSITE" id="PS00455">
    <property type="entry name" value="AMP_BINDING"/>
    <property type="match status" value="1"/>
</dbReference>
<dbReference type="Proteomes" id="UP000887577">
    <property type="component" value="Unplaced"/>
</dbReference>
<dbReference type="SUPFAM" id="SSF56801">
    <property type="entry name" value="Acetyl-CoA synthetase-like"/>
    <property type="match status" value="1"/>
</dbReference>
<dbReference type="PANTHER" id="PTHR45527">
    <property type="entry name" value="NONRIBOSOMAL PEPTIDE SYNTHETASE"/>
    <property type="match status" value="1"/>
</dbReference>
<dbReference type="GO" id="GO:0044550">
    <property type="term" value="P:secondary metabolite biosynthetic process"/>
    <property type="evidence" value="ECO:0007669"/>
    <property type="project" value="TreeGrafter"/>
</dbReference>
<keyword evidence="1" id="KW-0596">Phosphopantetheine</keyword>
<dbReference type="InterPro" id="IPR036736">
    <property type="entry name" value="ACP-like_sf"/>
</dbReference>
<dbReference type="Pfam" id="PF00501">
    <property type="entry name" value="AMP-binding"/>
    <property type="match status" value="1"/>
</dbReference>
<sequence length="1035" mass="119232">MAWEVDGFEEKVPKISNTFQHLNVSNMITVDFDKRDITVILMEVFEKYEKNIALKSEKAEITYKNLQKQILQISNQIKEEYFKAFGCLFGPDTIIPVISKNSIEQWLICLGVIFAGGAYLPIDAKTPEERILKILKQLAPTLIISDEIIPSYKSMALTELISNNVVNSRSMFKTSPTNAYNLAYIIFTSGTTGIPKGVCINRLGISNLILGAQKFLSINSNSIIYQFTNFCFDNSILEVFAALGSGATCFISDGYFSADKFCQNITDYGITHAMLFPGLIETFDDNELAQFEQLKYWICGAEKLSENLFKRAMSLGINIIQNYGPTETTAYCLRKKLGPKDDPQNLGTPIQNAIVTVRRPDGWEAMIGSKFELFIASVGLTRGYLGRKWKDQPFVTFGDGLIYYPSGDICQRLKSGDIRFVGRKDNQVKIRGFRIELDEIESCLLGYPTINTAKILLNQKKEDIIAFYSSKIQIEKKELKDFLKQKLPYYMIPRFFIFLETFPFTSNSKIDTKKLIEYELKSFKGISFDGTNVPMETAIKQIWKNILNLDSSNFDLNDSFFYLGGNSLTAQKLITRIKNELKLEIKMEEFYRNPTISSIFKMAKISQEESIQIFNDDLSVFDKIPLSYQQEQMLYLEQIDPESSYNLTFIQEFDKNLDIKKLKAAFFKLVEENTVFRTIFKESEDDLELYQEILPMDKCFIDVKVESFNNTNIQKLELKEFKHAKFDLFNEIPLRVKILETQNSFVILLVVHHAFSDATTTMLMEKEMSRLYQGKEKRIISSVRPMSYQEYSIKQKSKEFKENLEALTLEYLENYNSIFKLPPAKFESIFKTCNFTQLCETFKFRLSLSKSKYTPFTLITAAITKTFVPLFPEDSFLLLGFPFANRTMETSEIFGNFLNNLLLPLTSKDLNISLDELQLKLLELLKYGKIPFQYLCKSLRQKQATNSMNIQIYVNCRYDLENEAELDFDEIDATSTKIPILNGVFEDVTNYPIEIDLDELKSTKKTSTKNYEITVRISKAFLEANAAMEATQFWH</sequence>
<accession>A0A914ZES6</accession>
<dbReference type="SUPFAM" id="SSF52777">
    <property type="entry name" value="CoA-dependent acyltransferases"/>
    <property type="match status" value="1"/>
</dbReference>
<organism evidence="4 5">
    <name type="scientific">Panagrolaimus superbus</name>
    <dbReference type="NCBI Taxonomy" id="310955"/>
    <lineage>
        <taxon>Eukaryota</taxon>
        <taxon>Metazoa</taxon>
        <taxon>Ecdysozoa</taxon>
        <taxon>Nematoda</taxon>
        <taxon>Chromadorea</taxon>
        <taxon>Rhabditida</taxon>
        <taxon>Tylenchina</taxon>
        <taxon>Panagrolaimomorpha</taxon>
        <taxon>Panagrolaimoidea</taxon>
        <taxon>Panagrolaimidae</taxon>
        <taxon>Panagrolaimus</taxon>
    </lineage>
</organism>
<dbReference type="PANTHER" id="PTHR45527:SF1">
    <property type="entry name" value="FATTY ACID SYNTHASE"/>
    <property type="match status" value="1"/>
</dbReference>
<dbReference type="InterPro" id="IPR023213">
    <property type="entry name" value="CAT-like_dom_sf"/>
</dbReference>
<dbReference type="InterPro" id="IPR009081">
    <property type="entry name" value="PP-bd_ACP"/>
</dbReference>
<dbReference type="AlphaFoldDB" id="A0A914ZES6"/>
<keyword evidence="2" id="KW-0597">Phosphoprotein</keyword>
<feature type="domain" description="Carrier" evidence="3">
    <location>
        <begin position="533"/>
        <end position="607"/>
    </location>
</feature>
<dbReference type="Pfam" id="PF00550">
    <property type="entry name" value="PP-binding"/>
    <property type="match status" value="1"/>
</dbReference>
<reference evidence="5" key="1">
    <citation type="submission" date="2022-11" db="UniProtKB">
        <authorList>
            <consortium name="WormBaseParasite"/>
        </authorList>
    </citation>
    <scope>IDENTIFICATION</scope>
</reference>
<dbReference type="Pfam" id="PF00668">
    <property type="entry name" value="Condensation"/>
    <property type="match status" value="1"/>
</dbReference>
<dbReference type="GO" id="GO:0043041">
    <property type="term" value="P:amino acid activation for nonribosomal peptide biosynthetic process"/>
    <property type="evidence" value="ECO:0007669"/>
    <property type="project" value="TreeGrafter"/>
</dbReference>
<dbReference type="Gene3D" id="3.30.300.30">
    <property type="match status" value="1"/>
</dbReference>
<dbReference type="Gene3D" id="3.40.50.12780">
    <property type="entry name" value="N-terminal domain of ligase-like"/>
    <property type="match status" value="1"/>
</dbReference>
<dbReference type="GO" id="GO:0005737">
    <property type="term" value="C:cytoplasm"/>
    <property type="evidence" value="ECO:0007669"/>
    <property type="project" value="TreeGrafter"/>
</dbReference>
<evidence type="ECO:0000313" key="4">
    <source>
        <dbReference type="Proteomes" id="UP000887577"/>
    </source>
</evidence>
<evidence type="ECO:0000256" key="1">
    <source>
        <dbReference type="ARBA" id="ARBA00022450"/>
    </source>
</evidence>
<evidence type="ECO:0000256" key="2">
    <source>
        <dbReference type="ARBA" id="ARBA00022553"/>
    </source>
</evidence>
<dbReference type="InterPro" id="IPR045851">
    <property type="entry name" value="AMP-bd_C_sf"/>
</dbReference>
<dbReference type="Gene3D" id="3.30.559.30">
    <property type="entry name" value="Nonribosomal peptide synthetase, condensation domain"/>
    <property type="match status" value="1"/>
</dbReference>
<dbReference type="WBParaSite" id="PSU_v2.g8787.t1">
    <property type="protein sequence ID" value="PSU_v2.g8787.t1"/>
    <property type="gene ID" value="PSU_v2.g8787"/>
</dbReference>